<dbReference type="InterPro" id="IPR011890">
    <property type="entry name" value="SMC_prok"/>
</dbReference>
<feature type="coiled-coil region" evidence="6">
    <location>
        <begin position="179"/>
        <end position="213"/>
    </location>
</feature>
<comment type="domain">
    <text evidence="6">Contains large globular domains required for ATP hydrolysis at each terminus and a third globular domain forming a flexible hinge near the middle of the molecule. These domains are separated by coiled-coil structures.</text>
</comment>
<evidence type="ECO:0000256" key="4">
    <source>
        <dbReference type="ARBA" id="ARBA00023054"/>
    </source>
</evidence>
<organism evidence="9 10">
    <name type="scientific">Streptomyces rhizosphaericus</name>
    <dbReference type="NCBI Taxonomy" id="114699"/>
    <lineage>
        <taxon>Bacteria</taxon>
        <taxon>Bacillati</taxon>
        <taxon>Actinomycetota</taxon>
        <taxon>Actinomycetes</taxon>
        <taxon>Kitasatosporales</taxon>
        <taxon>Streptomycetaceae</taxon>
        <taxon>Streptomyces</taxon>
        <taxon>Streptomyces violaceusniger group</taxon>
    </lineage>
</organism>
<keyword evidence="2 6" id="KW-0547">Nucleotide-binding</keyword>
<keyword evidence="1 6" id="KW-0963">Cytoplasm</keyword>
<keyword evidence="4 6" id="KW-0175">Coiled coil</keyword>
<feature type="region of interest" description="Disordered" evidence="7">
    <location>
        <begin position="1048"/>
        <end position="1121"/>
    </location>
</feature>
<feature type="compositionally biased region" description="Low complexity" evidence="7">
    <location>
        <begin position="596"/>
        <end position="633"/>
    </location>
</feature>
<comment type="function">
    <text evidence="6">Required for chromosome condensation and partitioning.</text>
</comment>
<feature type="compositionally biased region" description="Low complexity" evidence="7">
    <location>
        <begin position="1062"/>
        <end position="1083"/>
    </location>
</feature>
<protein>
    <recommendedName>
        <fullName evidence="6">Chromosome partition protein Smc</fullName>
    </recommendedName>
</protein>
<evidence type="ECO:0000256" key="3">
    <source>
        <dbReference type="ARBA" id="ARBA00022840"/>
    </source>
</evidence>
<keyword evidence="10" id="KW-1185">Reference proteome</keyword>
<feature type="compositionally biased region" description="Low complexity" evidence="7">
    <location>
        <begin position="739"/>
        <end position="756"/>
    </location>
</feature>
<feature type="coiled-coil region" evidence="6">
    <location>
        <begin position="253"/>
        <end position="287"/>
    </location>
</feature>
<feature type="compositionally biased region" description="Low complexity" evidence="7">
    <location>
        <begin position="697"/>
        <end position="716"/>
    </location>
</feature>
<proteinExistence type="inferred from homology"/>
<evidence type="ECO:0000259" key="8">
    <source>
        <dbReference type="SMART" id="SM00968"/>
    </source>
</evidence>
<dbReference type="CDD" id="cd03278">
    <property type="entry name" value="ABC_SMC_barmotin"/>
    <property type="match status" value="2"/>
</dbReference>
<dbReference type="Pfam" id="PF02463">
    <property type="entry name" value="SMC_N"/>
    <property type="match status" value="1"/>
</dbReference>
<dbReference type="SUPFAM" id="SSF75553">
    <property type="entry name" value="Smc hinge domain"/>
    <property type="match status" value="2"/>
</dbReference>
<dbReference type="Gene3D" id="3.40.50.300">
    <property type="entry name" value="P-loop containing nucleotide triphosphate hydrolases"/>
    <property type="match status" value="2"/>
</dbReference>
<dbReference type="EMBL" id="BAAAIE010000019">
    <property type="protein sequence ID" value="GAA0979603.1"/>
    <property type="molecule type" value="Genomic_DNA"/>
</dbReference>
<feature type="region of interest" description="Disordered" evidence="7">
    <location>
        <begin position="585"/>
        <end position="918"/>
    </location>
</feature>
<feature type="domain" description="SMC hinge" evidence="8">
    <location>
        <begin position="524"/>
        <end position="967"/>
    </location>
</feature>
<accession>A0ABN1S993</accession>
<feature type="region of interest" description="Disordered" evidence="7">
    <location>
        <begin position="1150"/>
        <end position="1171"/>
    </location>
</feature>
<evidence type="ECO:0000256" key="7">
    <source>
        <dbReference type="SAM" id="MobiDB-lite"/>
    </source>
</evidence>
<evidence type="ECO:0000313" key="10">
    <source>
        <dbReference type="Proteomes" id="UP001500033"/>
    </source>
</evidence>
<feature type="compositionally biased region" description="Low complexity" evidence="7">
    <location>
        <begin position="901"/>
        <end position="916"/>
    </location>
</feature>
<feature type="compositionally biased region" description="Acidic residues" evidence="7">
    <location>
        <begin position="1106"/>
        <end position="1116"/>
    </location>
</feature>
<keyword evidence="5 6" id="KW-0238">DNA-binding</keyword>
<dbReference type="SUPFAM" id="SSF52540">
    <property type="entry name" value="P-loop containing nucleoside triphosphate hydrolases"/>
    <property type="match status" value="1"/>
</dbReference>
<comment type="subcellular location">
    <subcellularLocation>
        <location evidence="6">Cytoplasm</location>
    </subcellularLocation>
</comment>
<keyword evidence="3 6" id="KW-0067">ATP-binding</keyword>
<evidence type="ECO:0000256" key="2">
    <source>
        <dbReference type="ARBA" id="ARBA00022741"/>
    </source>
</evidence>
<comment type="caution">
    <text evidence="9">The sequence shown here is derived from an EMBL/GenBank/DDBJ whole genome shotgun (WGS) entry which is preliminary data.</text>
</comment>
<sequence length="1528" mass="160243">MPEEARRVESKGVHLKSLTLRGFKSFASATTLRFEPGITCVVGPNGSGKSNVVDALSWVMGEQGAKSLRGGKMEDVIFAGTTGRPPLGRAEVSLTIDNADGALPIDYAEVTITRIMFRNGGSEYQLNGDTCRLLDIQELLSDSGIGREMHVIVGQGQLDGVLHADPTGRRAFIEEAAGVLKHRKRKEKALRKLDAMQANLARVQDLTDELRRQLKPLGRQAAVARRAAVIQADLRDARLRLLADDLVTLREALRAEVADEAELKRRKEAAEAELRTAQQREAALEEQVRRLAPRLRDAQQTWYELSQLAERVRGTISLADARVKSATSAPGEERRGRDPEDMEREAARIREQEAELEAALEAASRALDDTVAHRAELERNLAEEERRLKDVARAIADRREGLARLQGQVNAARGRAGSARAEIERLAASRDEAQTRAVAAQEEYEQLKAEVDGLDADDAELRERHEAAKRELAEAEAALSAAREAATAAERERAATSARHDALALGLRRKDGTGALMAAADRLGGLLGPAAELLTVTPGFEVPVATALGAAADAIAVSGPRAPADAIRLLRADDAGRAALLLTTPAAEGEEPPPAHLAEPSSAALAESPSAHLAEPSSAALAEPSSAALAESPSAPPEPGGSGAPAPGGALVPGTRAEGAARSEPDQGPAPRSAVTPAAPGPLGRPAEPGGVPGADAETPTAGAGSPAGAPEGSPETADGAAAVPGTRVPGAGSVGRDAPTAGAGSPAGAPEGSPETADGAAAVPGTRSPDGPVNESSGSDEGSRPGGVDSWGTAPGSAQAVTDTAGASSEAEGSAAPGTRAPGADAVSRGDTGAASASAGPGADRPVVPGTRPEASGDEGRDPRTASDRAPAASAPGGTEPGATVAAVAGPSTSAVSARVPRPAGGEAAVAGAVPGDERGGKAAVVEALPRVADLVAGPAALLPAVRRLLDGMVVVGTLEEAEELLAQRPELTAVTAEGDLLGAHFAQGGSAGAPTLLEVQASVDEAAAELERLAVRCEELAGAQRAAQERRAECLTLVEELAGRRSAADREKSRVAQSLGRLAGQARGAAGEAERSTAAVARAEEALERATEEAEELAERLAVAEEEPGEEEPDTSVRDRLAADGANARQTEMEARLQVRTHEERVKGLAGRADALDRGARAEREARTRAEQRRARLRHEAEVASAVASGARQLLAHVEVSLVRAEQERDAAERAKAERERELDAARGQGRDLKGELDKLTDSVHRGEVLGAEKRMRIEQLETKALEELGVEPAGLIAEYGPDQLVPPSPPAEGEVLPEDPEHPRNQPVRYVRAQQEKRLKAAERAYQQLGKVNPLALEEFAALEERHQFLSEQLEDLKKTRADLLQVVKEVDERVEQVFTEAYRDTAREFEGVFSRLFPGGEGRLVLTDPENMLTTGVDVEARPPGKKVKRLSLLSGGERSLTAVALLVSIFKARPSPFYVMDEVEAALDDTNLQRLIRIMQELQEASQLIVITHQKRTMEVADALYGVSMQGDGVSKVISQRLR</sequence>
<feature type="compositionally biased region" description="Basic and acidic residues" evidence="7">
    <location>
        <begin position="1156"/>
        <end position="1171"/>
    </location>
</feature>
<dbReference type="InterPro" id="IPR036277">
    <property type="entry name" value="SMC_hinge_sf"/>
</dbReference>
<dbReference type="InterPro" id="IPR027417">
    <property type="entry name" value="P-loop_NTPase"/>
</dbReference>
<feature type="binding site" evidence="6">
    <location>
        <begin position="44"/>
        <end position="51"/>
    </location>
    <ligand>
        <name>ATP</name>
        <dbReference type="ChEBI" id="CHEBI:30616"/>
    </ligand>
</feature>
<dbReference type="InterPro" id="IPR003395">
    <property type="entry name" value="RecF/RecN/SMC_N"/>
</dbReference>
<dbReference type="Pfam" id="PF06470">
    <property type="entry name" value="SMC_hinge"/>
    <property type="match status" value="1"/>
</dbReference>
<dbReference type="InterPro" id="IPR024704">
    <property type="entry name" value="SMC"/>
</dbReference>
<evidence type="ECO:0000256" key="1">
    <source>
        <dbReference type="ARBA" id="ARBA00022490"/>
    </source>
</evidence>
<feature type="coiled-coil region" evidence="6">
    <location>
        <begin position="1315"/>
        <end position="1377"/>
    </location>
</feature>
<reference evidence="9 10" key="1">
    <citation type="journal article" date="2019" name="Int. J. Syst. Evol. Microbiol.">
        <title>The Global Catalogue of Microorganisms (GCM) 10K type strain sequencing project: providing services to taxonomists for standard genome sequencing and annotation.</title>
        <authorList>
            <consortium name="The Broad Institute Genomics Platform"/>
            <consortium name="The Broad Institute Genome Sequencing Center for Infectious Disease"/>
            <person name="Wu L."/>
            <person name="Ma J."/>
        </authorList>
    </citation>
    <scope>NUCLEOTIDE SEQUENCE [LARGE SCALE GENOMIC DNA]</scope>
    <source>
        <strain evidence="9 10">JCM 11445</strain>
    </source>
</reference>
<dbReference type="PIRSF" id="PIRSF005719">
    <property type="entry name" value="SMC"/>
    <property type="match status" value="1"/>
</dbReference>
<dbReference type="Gene3D" id="1.20.1060.20">
    <property type="match status" value="1"/>
</dbReference>
<feature type="coiled-coil region" evidence="6">
    <location>
        <begin position="998"/>
        <end position="1025"/>
    </location>
</feature>
<comment type="similarity">
    <text evidence="6">Belongs to the SMC family.</text>
</comment>
<feature type="compositionally biased region" description="Basic and acidic residues" evidence="7">
    <location>
        <begin position="859"/>
        <end position="868"/>
    </location>
</feature>
<feature type="compositionally biased region" description="Basic and acidic residues" evidence="7">
    <location>
        <begin position="331"/>
        <end position="343"/>
    </location>
</feature>
<dbReference type="PANTHER" id="PTHR43977">
    <property type="entry name" value="STRUCTURAL MAINTENANCE OF CHROMOSOMES PROTEIN 3"/>
    <property type="match status" value="1"/>
</dbReference>
<dbReference type="SMART" id="SM00968">
    <property type="entry name" value="SMC_hinge"/>
    <property type="match status" value="1"/>
</dbReference>
<dbReference type="InterPro" id="IPR010935">
    <property type="entry name" value="SMC_hinge"/>
</dbReference>
<gene>
    <name evidence="6" type="primary">smc</name>
    <name evidence="9" type="ORF">GCM10009576_035290</name>
</gene>
<comment type="subunit">
    <text evidence="6">Homodimer.</text>
</comment>
<evidence type="ECO:0000313" key="9">
    <source>
        <dbReference type="EMBL" id="GAA0979603.1"/>
    </source>
</evidence>
<feature type="region of interest" description="Disordered" evidence="7">
    <location>
        <begin position="1209"/>
        <end position="1232"/>
    </location>
</feature>
<feature type="region of interest" description="Disordered" evidence="7">
    <location>
        <begin position="1289"/>
        <end position="1308"/>
    </location>
</feature>
<name>A0ABN1S993_9ACTN</name>
<dbReference type="HAMAP" id="MF_01894">
    <property type="entry name" value="Smc_prok"/>
    <property type="match status" value="1"/>
</dbReference>
<feature type="compositionally biased region" description="Low complexity" evidence="7">
    <location>
        <begin position="806"/>
        <end position="817"/>
    </location>
</feature>
<feature type="compositionally biased region" description="Basic and acidic residues" evidence="7">
    <location>
        <begin position="1084"/>
        <end position="1105"/>
    </location>
</feature>
<dbReference type="Proteomes" id="UP001500033">
    <property type="component" value="Unassembled WGS sequence"/>
</dbReference>
<feature type="region of interest" description="Disordered" evidence="7">
    <location>
        <begin position="322"/>
        <end position="343"/>
    </location>
</feature>
<evidence type="ECO:0000256" key="5">
    <source>
        <dbReference type="ARBA" id="ARBA00023125"/>
    </source>
</evidence>
<evidence type="ECO:0000256" key="6">
    <source>
        <dbReference type="HAMAP-Rule" id="MF_01894"/>
    </source>
</evidence>
<feature type="compositionally biased region" description="Low complexity" evidence="7">
    <location>
        <begin position="830"/>
        <end position="847"/>
    </location>
</feature>